<dbReference type="Gene3D" id="3.30.420.130">
    <property type="entry name" value="Dinitrogenase iron-molybdenum cofactor biosynthesis domain"/>
    <property type="match status" value="1"/>
</dbReference>
<name>A0A485LU34_9ZZZZ</name>
<sequence>MSEKTAFSSWNSRIAPVFDVAGRICLVETEAGRILSETTEILPAEESVEKVRQLTRLRVNTLVCGAISRFLHDLVRSSGITVVPFVAGDLQEVIHAWIEGRLGDSFSMPGCCGRERGRAVRCSATRHGGASFREGRNSEDPDGYESEWFSGAGRGRPVSPEMRGMCVCPRCGHCEPHRRGVSCLHVQCPLCGSMMIRST</sequence>
<dbReference type="SUPFAM" id="SSF53146">
    <property type="entry name" value="Nitrogenase accessory factor-like"/>
    <property type="match status" value="1"/>
</dbReference>
<accession>A0A485LU34</accession>
<protein>
    <submittedName>
        <fullName evidence="1">Dinitrogenase iron-molybdenum cofactor</fullName>
    </submittedName>
</protein>
<reference evidence="1" key="1">
    <citation type="submission" date="2019-03" db="EMBL/GenBank/DDBJ databases">
        <authorList>
            <person name="Hao L."/>
        </authorList>
    </citation>
    <scope>NUCLEOTIDE SEQUENCE</scope>
</reference>
<dbReference type="InterPro" id="IPR036105">
    <property type="entry name" value="DiNase_FeMo-co_biosyn_sf"/>
</dbReference>
<organism evidence="1">
    <name type="scientific">anaerobic digester metagenome</name>
    <dbReference type="NCBI Taxonomy" id="1263854"/>
    <lineage>
        <taxon>unclassified sequences</taxon>
        <taxon>metagenomes</taxon>
        <taxon>ecological metagenomes</taxon>
    </lineage>
</organism>
<dbReference type="EMBL" id="CAADRM010000012">
    <property type="protein sequence ID" value="VFU11503.1"/>
    <property type="molecule type" value="Genomic_DNA"/>
</dbReference>
<dbReference type="AlphaFoldDB" id="A0A485LU34"/>
<proteinExistence type="predicted"/>
<gene>
    <name evidence="1" type="ORF">SCFA_1090002</name>
</gene>
<evidence type="ECO:0000313" key="1">
    <source>
        <dbReference type="EMBL" id="VFU11503.1"/>
    </source>
</evidence>